<feature type="transmembrane region" description="Helical" evidence="1">
    <location>
        <begin position="79"/>
        <end position="96"/>
    </location>
</feature>
<feature type="transmembrane region" description="Helical" evidence="1">
    <location>
        <begin position="230"/>
        <end position="252"/>
    </location>
</feature>
<proteinExistence type="predicted"/>
<dbReference type="InterPro" id="IPR010539">
    <property type="entry name" value="BaxI_1-like"/>
</dbReference>
<gene>
    <name evidence="2" type="ORF">UFOPK2602_00414</name>
    <name evidence="3" type="ORF">UFOPK2806_01509</name>
    <name evidence="4" type="ORF">UFOPK3001_00634</name>
    <name evidence="5" type="ORF">UFOPK3954_00693</name>
    <name evidence="6" type="ORF">UFOPK4306_01089</name>
</gene>
<dbReference type="PIRSF" id="PIRSF009160">
    <property type="entry name" value="UCP009160"/>
    <property type="match status" value="1"/>
</dbReference>
<accession>A0A6J7U7N7</accession>
<keyword evidence="1" id="KW-0472">Membrane</keyword>
<dbReference type="EMBL" id="CAEZYY010000020">
    <property type="protein sequence ID" value="CAB4758777.1"/>
    <property type="molecule type" value="Genomic_DNA"/>
</dbReference>
<dbReference type="Pfam" id="PF12811">
    <property type="entry name" value="BaxI_1"/>
    <property type="match status" value="1"/>
</dbReference>
<evidence type="ECO:0000313" key="2">
    <source>
        <dbReference type="EMBL" id="CAB4697945.1"/>
    </source>
</evidence>
<evidence type="ECO:0000313" key="4">
    <source>
        <dbReference type="EMBL" id="CAB4796043.1"/>
    </source>
</evidence>
<name>A0A6J7U7N7_9ZZZZ</name>
<feature type="transmembrane region" description="Helical" evidence="1">
    <location>
        <begin position="193"/>
        <end position="218"/>
    </location>
</feature>
<evidence type="ECO:0000313" key="5">
    <source>
        <dbReference type="EMBL" id="CAB4983844.1"/>
    </source>
</evidence>
<dbReference type="EMBL" id="CAEZXX010000017">
    <property type="protein sequence ID" value="CAB4697945.1"/>
    <property type="molecule type" value="Genomic_DNA"/>
</dbReference>
<feature type="transmembrane region" description="Helical" evidence="1">
    <location>
        <begin position="132"/>
        <end position="154"/>
    </location>
</feature>
<reference evidence="6" key="1">
    <citation type="submission" date="2020-05" db="EMBL/GenBank/DDBJ databases">
        <authorList>
            <person name="Chiriac C."/>
            <person name="Salcher M."/>
            <person name="Ghai R."/>
            <person name="Kavagutti S V."/>
        </authorList>
    </citation>
    <scope>NUCLEOTIDE SEQUENCE</scope>
</reference>
<sequence length="264" mass="28122">MANPLLNEASFRQASGTGTLPPPDIATRVEGISSSATRTGVMTVNGAIQATLGLLVLLLAGGVVGWRLVKVREGEITSFPSWTIFLVIIGAIAVMVTSRKPQLAKVVAPAYAVAEGLFVGAISHAYETWHSGIVLAAVGATLGVFTVMLVLYRFRIIKVTNRFRSIVVSATMGLMVFYVVSLILNAFGVNLSIISSASGLGIAFSVFAAGLAAFNLLLDFDLMERGAKAGAPAYMNWFAALGLLVTIVWLYLEMLRLLSKLQRR</sequence>
<keyword evidence="1" id="KW-1133">Transmembrane helix</keyword>
<dbReference type="EMBL" id="CAFBON010000056">
    <property type="protein sequence ID" value="CAB4983844.1"/>
    <property type="molecule type" value="Genomic_DNA"/>
</dbReference>
<protein>
    <submittedName>
        <fullName evidence="6">Unannotated protein</fullName>
    </submittedName>
</protein>
<evidence type="ECO:0000313" key="3">
    <source>
        <dbReference type="EMBL" id="CAB4758777.1"/>
    </source>
</evidence>
<organism evidence="6">
    <name type="scientific">freshwater metagenome</name>
    <dbReference type="NCBI Taxonomy" id="449393"/>
    <lineage>
        <taxon>unclassified sequences</taxon>
        <taxon>metagenomes</taxon>
        <taxon>ecological metagenomes</taxon>
    </lineage>
</organism>
<keyword evidence="1" id="KW-0812">Transmembrane</keyword>
<feature type="transmembrane region" description="Helical" evidence="1">
    <location>
        <begin position="166"/>
        <end position="187"/>
    </location>
</feature>
<dbReference type="AlphaFoldDB" id="A0A6J7U7N7"/>
<dbReference type="EMBL" id="CAFBQP010000036">
    <property type="protein sequence ID" value="CAB5061771.1"/>
    <property type="molecule type" value="Genomic_DNA"/>
</dbReference>
<dbReference type="PANTHER" id="PTHR41282:SF1">
    <property type="entry name" value="CONSERVED TRANSMEMBRANE PROTEIN-RELATED"/>
    <property type="match status" value="1"/>
</dbReference>
<feature type="transmembrane region" description="Helical" evidence="1">
    <location>
        <begin position="47"/>
        <end position="67"/>
    </location>
</feature>
<evidence type="ECO:0000313" key="6">
    <source>
        <dbReference type="EMBL" id="CAB5061771.1"/>
    </source>
</evidence>
<dbReference type="PANTHER" id="PTHR41282">
    <property type="entry name" value="CONSERVED TRANSMEMBRANE PROTEIN-RELATED"/>
    <property type="match status" value="1"/>
</dbReference>
<dbReference type="EMBL" id="CAFAAJ010000030">
    <property type="protein sequence ID" value="CAB4796043.1"/>
    <property type="molecule type" value="Genomic_DNA"/>
</dbReference>
<evidence type="ECO:0000256" key="1">
    <source>
        <dbReference type="SAM" id="Phobius"/>
    </source>
</evidence>